<dbReference type="RefSeq" id="WP_119790219.1">
    <property type="nucleotide sequence ID" value="NZ_QYZD01000001.1"/>
</dbReference>
<feature type="domain" description="YqbQ/XkdQ" evidence="1">
    <location>
        <begin position="40"/>
        <end position="220"/>
    </location>
</feature>
<gene>
    <name evidence="2" type="ORF">DQX05_01380</name>
</gene>
<dbReference type="AlphaFoldDB" id="A0A3A3GQP2"/>
<evidence type="ECO:0000259" key="1">
    <source>
        <dbReference type="Pfam" id="PF24032"/>
    </source>
</evidence>
<dbReference type="InterPro" id="IPR056937">
    <property type="entry name" value="YqbQ/XkdQ"/>
</dbReference>
<accession>A0A3A3GQP2</accession>
<evidence type="ECO:0000313" key="3">
    <source>
        <dbReference type="Proteomes" id="UP000266177"/>
    </source>
</evidence>
<dbReference type="EMBL" id="QYZD01000001">
    <property type="protein sequence ID" value="RJG26712.1"/>
    <property type="molecule type" value="Genomic_DNA"/>
</dbReference>
<comment type="caution">
    <text evidence="2">The sequence shown here is derived from an EMBL/GenBank/DDBJ whole genome shotgun (WGS) entry which is preliminary data.</text>
</comment>
<sequence length="371" mass="41156">MSYEVVLQNKYYLRELIESITLKDALDQISYQAEIKLKIPATGLSIEPGQEIRVSGVPYGSEKMVYLLNPGVVWECTSKTKESKHMDVLVYDRTIYLDKSEDEYLFPAGQTATQRLRKYASDWGIKLSAIPDTKTKLKKAVYRPRPIYKMITSDLQETVKSGGDMYIPRMTTSGLELFKVGSNKTVWELQSVEELTQTRTLEGAITKVKVIGTEDRKEKTTSKASGQAGAPEIPEGMTLEEYGRIYGAKVQKGGSGKPQVKSSKVELPSKVLAIATGQTAKLGTLQRMLQDEDVKTPAAAKKLAESMLTGIQQTFSVTTLDLNTVRAGDAVKLNGMTLIVMSVVHELGEPGHMTLEIGSASYVKRRYFLEY</sequence>
<proteinExistence type="predicted"/>
<dbReference type="OrthoDB" id="2651947at2"/>
<protein>
    <submittedName>
        <fullName evidence="2">Phage portal protein</fullName>
    </submittedName>
</protein>
<reference evidence="2 3" key="1">
    <citation type="submission" date="2018-09" db="EMBL/GenBank/DDBJ databases">
        <title>Paenibacillus SK2017-BO5.</title>
        <authorList>
            <person name="Piskunova J.V."/>
            <person name="Dubiley S.A."/>
            <person name="Severinov K.V."/>
        </authorList>
    </citation>
    <scope>NUCLEOTIDE SEQUENCE [LARGE SCALE GENOMIC DNA]</scope>
    <source>
        <strain evidence="2 3">BO5</strain>
    </source>
</reference>
<evidence type="ECO:0000313" key="2">
    <source>
        <dbReference type="EMBL" id="RJG26712.1"/>
    </source>
</evidence>
<name>A0A3A3GQP2_PANTH</name>
<dbReference type="Proteomes" id="UP000266177">
    <property type="component" value="Unassembled WGS sequence"/>
</dbReference>
<dbReference type="Pfam" id="PF24032">
    <property type="entry name" value="YQBQ"/>
    <property type="match status" value="1"/>
</dbReference>
<organism evidence="2 3">
    <name type="scientific">Paenibacillus thiaminolyticus</name>
    <name type="common">Bacillus thiaminolyticus</name>
    <dbReference type="NCBI Taxonomy" id="49283"/>
    <lineage>
        <taxon>Bacteria</taxon>
        <taxon>Bacillati</taxon>
        <taxon>Bacillota</taxon>
        <taxon>Bacilli</taxon>
        <taxon>Bacillales</taxon>
        <taxon>Paenibacillaceae</taxon>
        <taxon>Paenibacillus</taxon>
    </lineage>
</organism>